<protein>
    <submittedName>
        <fullName evidence="2">Uncharacterized protein</fullName>
    </submittedName>
</protein>
<gene>
    <name evidence="2" type="ORF">SAMN04487839_11848</name>
</gene>
<organism evidence="2 3">
    <name type="scientific">Streptococcus gallolyticus</name>
    <dbReference type="NCBI Taxonomy" id="315405"/>
    <lineage>
        <taxon>Bacteria</taxon>
        <taxon>Bacillati</taxon>
        <taxon>Bacillota</taxon>
        <taxon>Bacilli</taxon>
        <taxon>Lactobacillales</taxon>
        <taxon>Streptococcaceae</taxon>
        <taxon>Streptococcus</taxon>
    </lineage>
</organism>
<dbReference type="RefSeq" id="WP_081342655.1">
    <property type="nucleotide sequence ID" value="NZ_FNUH01000013.1"/>
</dbReference>
<sequence>MIVSKRKKNKSVPSPSPKTKRIPQQLEPKSEIVFDFSYPNWIRSYSSKGKDFTNYLKDDNMYAEYITKILNQLIPKITREWSPQKNSNYQFRHCHEIPANDEAFSKYKVAIKELHGIDDVEQLSLWQFGFIGSVRLICNFSSNRIFPLLIDYHHLGYSSEKYNQKDYKQYSFCPIEKYL</sequence>
<dbReference type="EMBL" id="FOBM01000018">
    <property type="protein sequence ID" value="SEM36992.1"/>
    <property type="molecule type" value="Genomic_DNA"/>
</dbReference>
<accession>A0A1H7XST1</accession>
<dbReference type="Proteomes" id="UP000182764">
    <property type="component" value="Unassembled WGS sequence"/>
</dbReference>
<evidence type="ECO:0000256" key="1">
    <source>
        <dbReference type="SAM" id="MobiDB-lite"/>
    </source>
</evidence>
<evidence type="ECO:0000313" key="3">
    <source>
        <dbReference type="Proteomes" id="UP000182764"/>
    </source>
</evidence>
<proteinExistence type="predicted"/>
<feature type="region of interest" description="Disordered" evidence="1">
    <location>
        <begin position="1"/>
        <end position="24"/>
    </location>
</feature>
<dbReference type="AlphaFoldDB" id="A0A1H7XST1"/>
<feature type="compositionally biased region" description="Basic residues" evidence="1">
    <location>
        <begin position="1"/>
        <end position="10"/>
    </location>
</feature>
<name>A0A1H7XST1_9STRE</name>
<reference evidence="2 3" key="1">
    <citation type="submission" date="2016-10" db="EMBL/GenBank/DDBJ databases">
        <authorList>
            <person name="de Groot N.N."/>
        </authorList>
    </citation>
    <scope>NUCLEOTIDE SEQUENCE [LARGE SCALE GENOMIC DNA]</scope>
    <source>
        <strain evidence="2 3">VTM1R29</strain>
    </source>
</reference>
<evidence type="ECO:0000313" key="2">
    <source>
        <dbReference type="EMBL" id="SEM36992.1"/>
    </source>
</evidence>